<organism evidence="4 5">
    <name type="scientific">Actinia tenebrosa</name>
    <name type="common">Australian red waratah sea anemone</name>
    <dbReference type="NCBI Taxonomy" id="6105"/>
    <lineage>
        <taxon>Eukaryota</taxon>
        <taxon>Metazoa</taxon>
        <taxon>Cnidaria</taxon>
        <taxon>Anthozoa</taxon>
        <taxon>Hexacorallia</taxon>
        <taxon>Actiniaria</taxon>
        <taxon>Actiniidae</taxon>
        <taxon>Actinia</taxon>
    </lineage>
</organism>
<feature type="compositionally biased region" description="Polar residues" evidence="2">
    <location>
        <begin position="606"/>
        <end position="619"/>
    </location>
</feature>
<feature type="compositionally biased region" description="Polar residues" evidence="2">
    <location>
        <begin position="515"/>
        <end position="525"/>
    </location>
</feature>
<keyword evidence="4" id="KW-1185">Reference proteome</keyword>
<gene>
    <name evidence="5" type="primary">LOC116303943</name>
</gene>
<feature type="compositionally biased region" description="Basic and acidic residues" evidence="2">
    <location>
        <begin position="300"/>
        <end position="310"/>
    </location>
</feature>
<evidence type="ECO:0000313" key="4">
    <source>
        <dbReference type="Proteomes" id="UP000515163"/>
    </source>
</evidence>
<proteinExistence type="predicted"/>
<feature type="region of interest" description="Disordered" evidence="2">
    <location>
        <begin position="726"/>
        <end position="755"/>
    </location>
</feature>
<dbReference type="InterPro" id="IPR000938">
    <property type="entry name" value="CAP-Gly_domain"/>
</dbReference>
<feature type="compositionally biased region" description="Basic and acidic residues" evidence="2">
    <location>
        <begin position="499"/>
        <end position="513"/>
    </location>
</feature>
<dbReference type="OrthoDB" id="5983260at2759"/>
<feature type="compositionally biased region" description="Basic and acidic residues" evidence="2">
    <location>
        <begin position="1134"/>
        <end position="1146"/>
    </location>
</feature>
<feature type="compositionally biased region" description="Basic and acidic residues" evidence="2">
    <location>
        <begin position="1047"/>
        <end position="1060"/>
    </location>
</feature>
<accession>A0A6P8IRE9</accession>
<feature type="region of interest" description="Disordered" evidence="2">
    <location>
        <begin position="606"/>
        <end position="677"/>
    </location>
</feature>
<evidence type="ECO:0000256" key="2">
    <source>
        <dbReference type="SAM" id="MobiDB-lite"/>
    </source>
</evidence>
<feature type="compositionally biased region" description="Polar residues" evidence="2">
    <location>
        <begin position="433"/>
        <end position="443"/>
    </location>
</feature>
<dbReference type="RefSeq" id="XP_031569432.1">
    <property type="nucleotide sequence ID" value="XM_031713572.1"/>
</dbReference>
<feature type="compositionally biased region" description="Polar residues" evidence="2">
    <location>
        <begin position="1174"/>
        <end position="1196"/>
    </location>
</feature>
<feature type="region of interest" description="Disordered" evidence="2">
    <location>
        <begin position="1215"/>
        <end position="1243"/>
    </location>
</feature>
<feature type="domain" description="CAP-Gly" evidence="3">
    <location>
        <begin position="1279"/>
        <end position="1321"/>
    </location>
</feature>
<feature type="compositionally biased region" description="Polar residues" evidence="2">
    <location>
        <begin position="471"/>
        <end position="486"/>
    </location>
</feature>
<name>A0A6P8IRE9_ACTTE</name>
<dbReference type="Proteomes" id="UP000515163">
    <property type="component" value="Unplaced"/>
</dbReference>
<feature type="compositionally biased region" description="Polar residues" evidence="2">
    <location>
        <begin position="552"/>
        <end position="569"/>
    </location>
</feature>
<feature type="region of interest" description="Disordered" evidence="2">
    <location>
        <begin position="1125"/>
        <end position="1157"/>
    </location>
</feature>
<evidence type="ECO:0000259" key="3">
    <source>
        <dbReference type="PROSITE" id="PS50245"/>
    </source>
</evidence>
<feature type="region of interest" description="Disordered" evidence="2">
    <location>
        <begin position="241"/>
        <end position="593"/>
    </location>
</feature>
<feature type="region of interest" description="Disordered" evidence="2">
    <location>
        <begin position="1173"/>
        <end position="1196"/>
    </location>
</feature>
<dbReference type="Gene3D" id="2.30.30.190">
    <property type="entry name" value="CAP Gly-rich-like domain"/>
    <property type="match status" value="1"/>
</dbReference>
<feature type="compositionally biased region" description="Low complexity" evidence="2">
    <location>
        <begin position="726"/>
        <end position="737"/>
    </location>
</feature>
<dbReference type="InParanoid" id="A0A6P8IRE9"/>
<dbReference type="KEGG" id="aten:116303943"/>
<dbReference type="PROSITE" id="PS50245">
    <property type="entry name" value="CAP_GLY_2"/>
    <property type="match status" value="1"/>
</dbReference>
<dbReference type="Pfam" id="PF01302">
    <property type="entry name" value="CAP_GLY"/>
    <property type="match status" value="1"/>
</dbReference>
<dbReference type="SMART" id="SM01052">
    <property type="entry name" value="CAP_GLY"/>
    <property type="match status" value="1"/>
</dbReference>
<feature type="compositionally biased region" description="Basic and acidic residues" evidence="2">
    <location>
        <begin position="380"/>
        <end position="399"/>
    </location>
</feature>
<feature type="compositionally biased region" description="Basic and acidic residues" evidence="2">
    <location>
        <begin position="741"/>
        <end position="755"/>
    </location>
</feature>
<feature type="compositionally biased region" description="Low complexity" evidence="2">
    <location>
        <begin position="312"/>
        <end position="327"/>
    </location>
</feature>
<sequence length="1331" mass="147446">MDICPLCHQCLEEGQSLQLHYILCPANIEIKDQRGDRKEKSVVNVRLRWAKVEPCVDRIVHLISSLAGSIPLHWSDKEGLYESAMTEVPVGMHSCQLAVGGDVMPIDAFDVAEHSDTIYIIPTEEEEIPEEIEEGSEDGIIDDDDNPVAELLASTSIAGSNDLSKEEYPGTSGELRHGVTGDNLSPEDRERLAQSSFTELSPLYKELLQHQVIHGEPSWVPKGDDQSPITSDYELDEVMNRTRTEEGAPPHLTSRPANPEERHLKSPIPIRAISNQDERHLETLPGTRGESTEEQGPGTEDVKGQDHHDNQSPAASSSTSSGSSSEHSSARHSPDLSDVANDSDASDGLQEQSIEEAIPRDSPEIQELPQPYDGTFLTRDIIEDVPSKKDTRNEERARESPSGTTRDVPPSSSVNSAQSPREKKSSSPIPLGLNTNQSSTRASPHSEIRGGSVPGSRGSPVASVHSLDGIPSSSRPQESIHPSITSLPDPGILQGSPRSMDEEQKSLSGRERTPLASSPAGSTHSSIRKPSFEDIGNPLLSGRGRTPPVSSPLASVHSSTRSSRGQSPIASVGSLPGRDSIHPGITSPTAINTSLVGSIHSPLASVHSSTRSSRGQSPIASVGSLPGLDTIHPGITSPAAISSLHSSARSTPRGSSFPRRSSTELPPSAIPKDSEYDALSIHSRGRPIFSYGKRESPRFSTSRTPVDSFLEIHDSKPAFSHELLGSLSQRSSVRPSSFGDQRPRSSERLRDYGHQRREERMIPGTFIPSSSSAFAPTNEDRTKFDVNHNEEEKVILQEQQRLFQEKQFQFEAEIRRLREVNEDLKQQLLSVEAAAALSERDNQRSHGLEATVASLNDTVEEKDDEIARLKKRCDELEKINQEMKDEQESLKTVNKLTYEDLNKENSELRAKINDMRRKTYGSPTRTFSDEILNKTLREKVARLETDKADLKQKYNKIKLELEQTKAEKVLSDSRLKKARSVTDLSEKFNRYTTYSKPELDIYDQSWGKTSSGLGSSRYSWSDNNVDSAYKVSSGTIGDRGLTNGLSTRDKYSSRRDDHVTDIPLSSTSHQRRLHSSMDNDIDVISLEQDFDHRSAHERDRHRTLSSESSNSSLLEYEYGVNIRVPNQSSTYSPRDTRVELRETSRGRRERPHSYHAGTVLDLDRQTANEDINHYRSTSHSPSRTKDFQPTSRTTLDYGTSTRQVDFESKYRTRDYESGPARYGTNSSVTKRYSTSTGYPKDSSPKPFCPTFSTDIQKGMRVMVNRNRGICGHGIVKYVGMLPGREGSYVGVELDSGDGRHDGTFHGQRLFKCKSNRGIFVKASKVLMCYPK</sequence>
<feature type="region of interest" description="Disordered" evidence="2">
    <location>
        <begin position="1031"/>
        <end position="1074"/>
    </location>
</feature>
<feature type="compositionally biased region" description="Polar residues" evidence="2">
    <location>
        <begin position="401"/>
        <end position="419"/>
    </location>
</feature>
<evidence type="ECO:0000313" key="5">
    <source>
        <dbReference type="RefSeq" id="XP_031569432.1"/>
    </source>
</evidence>
<dbReference type="InterPro" id="IPR036859">
    <property type="entry name" value="CAP-Gly_dom_sf"/>
</dbReference>
<feature type="compositionally biased region" description="Low complexity" evidence="2">
    <location>
        <begin position="449"/>
        <end position="464"/>
    </location>
</feature>
<dbReference type="GeneID" id="116303943"/>
<feature type="compositionally biased region" description="Basic and acidic residues" evidence="2">
    <location>
        <begin position="163"/>
        <end position="179"/>
    </location>
</feature>
<feature type="coiled-coil region" evidence="1">
    <location>
        <begin position="807"/>
        <end position="967"/>
    </location>
</feature>
<reference evidence="5" key="1">
    <citation type="submission" date="2025-08" db="UniProtKB">
        <authorList>
            <consortium name="RefSeq"/>
        </authorList>
    </citation>
    <scope>IDENTIFICATION</scope>
</reference>
<feature type="compositionally biased region" description="Polar residues" evidence="2">
    <location>
        <begin position="1223"/>
        <end position="1237"/>
    </location>
</feature>
<feature type="region of interest" description="Disordered" evidence="2">
    <location>
        <begin position="156"/>
        <end position="192"/>
    </location>
</feature>
<evidence type="ECO:0000256" key="1">
    <source>
        <dbReference type="SAM" id="Coils"/>
    </source>
</evidence>
<keyword evidence="1" id="KW-0175">Coiled coil</keyword>
<feature type="compositionally biased region" description="Polar residues" evidence="2">
    <location>
        <begin position="639"/>
        <end position="665"/>
    </location>
</feature>
<protein>
    <submittedName>
        <fullName evidence="5">Uncharacterized protein LOC116303943</fullName>
    </submittedName>
</protein>
<dbReference type="SUPFAM" id="SSF74924">
    <property type="entry name" value="Cap-Gly domain"/>
    <property type="match status" value="1"/>
</dbReference>